<dbReference type="EMBL" id="MHTJ01000003">
    <property type="protein sequence ID" value="OHA58662.1"/>
    <property type="molecule type" value="Genomic_DNA"/>
</dbReference>
<dbReference type="Proteomes" id="UP000177043">
    <property type="component" value="Unassembled WGS sequence"/>
</dbReference>
<evidence type="ECO:0000259" key="1">
    <source>
        <dbReference type="PROSITE" id="PS50052"/>
    </source>
</evidence>
<dbReference type="InterPro" id="IPR027417">
    <property type="entry name" value="P-loop_NTPase"/>
</dbReference>
<dbReference type="AlphaFoldDB" id="A0A1G2QF79"/>
<name>A0A1G2QF79_9BACT</name>
<dbReference type="SUPFAM" id="SSF52540">
    <property type="entry name" value="P-loop containing nucleoside triphosphate hydrolases"/>
    <property type="match status" value="2"/>
</dbReference>
<protein>
    <recommendedName>
        <fullName evidence="1">Guanylate kinase-like domain-containing protein</fullName>
    </recommendedName>
</protein>
<sequence>MREMIQVGEVAQMAQPKRFRWHPEKDWPRKGHILIPSGTMGSGKSTVLRILLREYNGSSIDEDTLRAASRYFEDDLLSAHYGLAPKFRLIPSHTTRPERAGDFRGEYIHHTEAEFKALSAQGEFAWVVTVGQYLYGTTVEDIHLAITQPVVGILTATPETILQCLEVTWIDQGDIVPLYIDSPHRVEWMGLRGGLTESELEFREARNKRWDTMVAHSGIGFWRIENCHHDILLPVVKELAHVISKMKRQY</sequence>
<reference evidence="2 3" key="1">
    <citation type="journal article" date="2016" name="Nat. Commun.">
        <title>Thousands of microbial genomes shed light on interconnected biogeochemical processes in an aquifer system.</title>
        <authorList>
            <person name="Anantharaman K."/>
            <person name="Brown C.T."/>
            <person name="Hug L.A."/>
            <person name="Sharon I."/>
            <person name="Castelle C.J."/>
            <person name="Probst A.J."/>
            <person name="Thomas B.C."/>
            <person name="Singh A."/>
            <person name="Wilkins M.J."/>
            <person name="Karaoz U."/>
            <person name="Brodie E.L."/>
            <person name="Williams K.H."/>
            <person name="Hubbard S.S."/>
            <person name="Banfield J.F."/>
        </authorList>
    </citation>
    <scope>NUCLEOTIDE SEQUENCE [LARGE SCALE GENOMIC DNA]</scope>
</reference>
<gene>
    <name evidence="2" type="ORF">A2571_02740</name>
</gene>
<proteinExistence type="predicted"/>
<comment type="caution">
    <text evidence="2">The sequence shown here is derived from an EMBL/GenBank/DDBJ whole genome shotgun (WGS) entry which is preliminary data.</text>
</comment>
<dbReference type="STRING" id="1802438.A2571_02740"/>
<evidence type="ECO:0000313" key="3">
    <source>
        <dbReference type="Proteomes" id="UP000177043"/>
    </source>
</evidence>
<feature type="domain" description="Guanylate kinase-like" evidence="1">
    <location>
        <begin position="31"/>
        <end position="244"/>
    </location>
</feature>
<evidence type="ECO:0000313" key="2">
    <source>
        <dbReference type="EMBL" id="OHA58662.1"/>
    </source>
</evidence>
<accession>A0A1G2QF79</accession>
<dbReference type="PROSITE" id="PS50052">
    <property type="entry name" value="GUANYLATE_KINASE_2"/>
    <property type="match status" value="1"/>
</dbReference>
<dbReference type="InterPro" id="IPR008144">
    <property type="entry name" value="Guanylate_kin-like_dom"/>
</dbReference>
<organism evidence="2 3">
    <name type="scientific">Candidatus Vogelbacteria bacterium RIFOXYD1_FULL_44_32</name>
    <dbReference type="NCBI Taxonomy" id="1802438"/>
    <lineage>
        <taxon>Bacteria</taxon>
        <taxon>Candidatus Vogeliibacteriota</taxon>
    </lineage>
</organism>
<dbReference type="Gene3D" id="3.40.50.300">
    <property type="entry name" value="P-loop containing nucleotide triphosphate hydrolases"/>
    <property type="match status" value="1"/>
</dbReference>